<dbReference type="Pfam" id="PF00446">
    <property type="entry name" value="GnRH"/>
    <property type="match status" value="1"/>
</dbReference>
<feature type="chain" id="PRO_5039915230" description="Progonadoliberin" evidence="7">
    <location>
        <begin position="25"/>
        <end position="87"/>
    </location>
</feature>
<organism evidence="8 9">
    <name type="scientific">Python bivittatus</name>
    <name type="common">Burmese python</name>
    <name type="synonym">Python molurus bivittatus</name>
    <dbReference type="NCBI Taxonomy" id="176946"/>
    <lineage>
        <taxon>Eukaryota</taxon>
        <taxon>Metazoa</taxon>
        <taxon>Chordata</taxon>
        <taxon>Craniata</taxon>
        <taxon>Vertebrata</taxon>
        <taxon>Euteleostomi</taxon>
        <taxon>Lepidosauria</taxon>
        <taxon>Squamata</taxon>
        <taxon>Bifurcata</taxon>
        <taxon>Unidentata</taxon>
        <taxon>Episquamata</taxon>
        <taxon>Toxicofera</taxon>
        <taxon>Serpentes</taxon>
        <taxon>Henophidia</taxon>
        <taxon>Pythonidae</taxon>
        <taxon>Python</taxon>
    </lineage>
</organism>
<proteinExistence type="inferred from homology"/>
<evidence type="ECO:0000256" key="4">
    <source>
        <dbReference type="ARBA" id="ARBA00022702"/>
    </source>
</evidence>
<feature type="signal peptide" evidence="7">
    <location>
        <begin position="1"/>
        <end position="24"/>
    </location>
</feature>
<evidence type="ECO:0000256" key="7">
    <source>
        <dbReference type="SAM" id="SignalP"/>
    </source>
</evidence>
<dbReference type="InterPro" id="IPR002012">
    <property type="entry name" value="GnRH"/>
</dbReference>
<comment type="similarity">
    <text evidence="2 6">Belongs to the GnRH family.</text>
</comment>
<comment type="function">
    <text evidence="6">Stimulates the secretion of gonadotropins.</text>
</comment>
<dbReference type="OMA" id="CAQHWSH"/>
<evidence type="ECO:0000313" key="8">
    <source>
        <dbReference type="Proteomes" id="UP000695026"/>
    </source>
</evidence>
<accession>A0A9F5IX57</accession>
<dbReference type="OrthoDB" id="8490433at2759"/>
<dbReference type="RefSeq" id="XP_025025258.1">
    <property type="nucleotide sequence ID" value="XM_025169490.1"/>
</dbReference>
<evidence type="ECO:0000256" key="5">
    <source>
        <dbReference type="ARBA" id="ARBA00022815"/>
    </source>
</evidence>
<dbReference type="CTD" id="2797"/>
<comment type="subcellular location">
    <subcellularLocation>
        <location evidence="1 6">Secreted</location>
    </subcellularLocation>
</comment>
<evidence type="ECO:0000256" key="6">
    <source>
        <dbReference type="RuleBase" id="RU000635"/>
    </source>
</evidence>
<dbReference type="AlphaFoldDB" id="A0A9F5IX57"/>
<evidence type="ECO:0000256" key="1">
    <source>
        <dbReference type="ARBA" id="ARBA00004613"/>
    </source>
</evidence>
<evidence type="ECO:0000256" key="3">
    <source>
        <dbReference type="ARBA" id="ARBA00022525"/>
    </source>
</evidence>
<reference evidence="9" key="1">
    <citation type="submission" date="2025-08" db="UniProtKB">
        <authorList>
            <consortium name="RefSeq"/>
        </authorList>
    </citation>
    <scope>IDENTIFICATION</scope>
    <source>
        <tissue evidence="9">Liver</tissue>
    </source>
</reference>
<dbReference type="GeneID" id="112541182"/>
<dbReference type="GO" id="GO:0005179">
    <property type="term" value="F:hormone activity"/>
    <property type="evidence" value="ECO:0007669"/>
    <property type="project" value="UniProtKB-KW"/>
</dbReference>
<dbReference type="PROSITE" id="PS00473">
    <property type="entry name" value="GNRH"/>
    <property type="match status" value="1"/>
</dbReference>
<dbReference type="GO" id="GO:0005576">
    <property type="term" value="C:extracellular region"/>
    <property type="evidence" value="ECO:0007669"/>
    <property type="project" value="UniProtKB-SubCell"/>
</dbReference>
<evidence type="ECO:0000256" key="2">
    <source>
        <dbReference type="ARBA" id="ARBA00010968"/>
    </source>
</evidence>
<gene>
    <name evidence="9" type="primary">GNRH2</name>
</gene>
<evidence type="ECO:0000313" key="9">
    <source>
        <dbReference type="RefSeq" id="XP_025025258.1"/>
    </source>
</evidence>
<keyword evidence="4 6" id="KW-0372">Hormone</keyword>
<keyword evidence="3" id="KW-0964">Secreted</keyword>
<dbReference type="Proteomes" id="UP000695026">
    <property type="component" value="Unplaced"/>
</dbReference>
<dbReference type="KEGG" id="pbi:112541182"/>
<keyword evidence="7" id="KW-0732">Signal</keyword>
<keyword evidence="5 6" id="KW-0027">Amidation</keyword>
<name>A0A9F5IX57_PYTBI</name>
<sequence length="87" mass="9731">MVCQRSLMLFFCIIFSISMQLATAQHWSHGWYPGGKREIALPPSLEDSEESKLCEGGGCPFLKVPRDKMVKHLLAGILAGQLQKKKL</sequence>
<keyword evidence="8" id="KW-1185">Reference proteome</keyword>
<protein>
    <recommendedName>
        <fullName evidence="6">Progonadoliberin</fullName>
    </recommendedName>
    <component>
        <recommendedName>
            <fullName evidence="6">Gonadoliberin</fullName>
        </recommendedName>
        <alternativeName>
            <fullName evidence="6">Gonadotropin-releasing hormone</fullName>
            <shortName evidence="6">GnRH</shortName>
        </alternativeName>
        <alternativeName>
            <fullName evidence="6">Luliberin</fullName>
        </alternativeName>
        <alternativeName>
            <fullName evidence="6">Luteinizing hormone-releasing hormone</fullName>
            <shortName evidence="6">LH-RH</shortName>
        </alternativeName>
    </component>
    <component>
        <recommendedName>
            <fullName evidence="6">GnRH-associated peptide</fullName>
        </recommendedName>
        <alternativeName>
            <fullName evidence="6">GnRH-associated peptide</fullName>
        </alternativeName>
    </component>
</protein>